<evidence type="ECO:0000313" key="2">
    <source>
        <dbReference type="EMBL" id="AIC83317.1"/>
    </source>
</evidence>
<gene>
    <name evidence="2" type="primary">orf158</name>
</gene>
<dbReference type="GeneID" id="19736901"/>
<protein>
    <submittedName>
        <fullName evidence="2">Orf158</fullName>
    </submittedName>
</protein>
<reference evidence="2" key="1">
    <citation type="journal article" date="2014" name="Mitochondrion">
        <title>Comparative analysis of 11 Brassicales mitochondrial genomes and the mitochondrial transcriptome of Brassica oleracea.</title>
        <authorList>
            <person name="Grewe F."/>
            <person name="Edger P.P."/>
            <person name="Keren I."/>
            <person name="Sultan L."/>
            <person name="Pires J.C."/>
            <person name="Ostersetzer-Biran O."/>
            <person name="Mower J.P."/>
        </authorList>
    </citation>
    <scope>NUCLEOTIDE SEQUENCE</scope>
</reference>
<proteinExistence type="predicted"/>
<organism evidence="2">
    <name type="scientific">Batis maritima</name>
    <name type="common">Maritime saltwort</name>
    <dbReference type="NCBI Taxonomy" id="4436"/>
    <lineage>
        <taxon>Eukaryota</taxon>
        <taxon>Viridiplantae</taxon>
        <taxon>Streptophyta</taxon>
        <taxon>Embryophyta</taxon>
        <taxon>Tracheophyta</taxon>
        <taxon>Spermatophyta</taxon>
        <taxon>Magnoliopsida</taxon>
        <taxon>eudicotyledons</taxon>
        <taxon>Gunneridae</taxon>
        <taxon>Pentapetalae</taxon>
        <taxon>rosids</taxon>
        <taxon>malvids</taxon>
        <taxon>Brassicales</taxon>
        <taxon>Bataceae</taxon>
        <taxon>Batis</taxon>
    </lineage>
</organism>
<dbReference type="EMBL" id="KJ820684">
    <property type="protein sequence ID" value="AIC83317.1"/>
    <property type="molecule type" value="Genomic_DNA"/>
</dbReference>
<geneLocation type="mitochondrion" evidence="2"/>
<feature type="compositionally biased region" description="Low complexity" evidence="1">
    <location>
        <begin position="122"/>
        <end position="135"/>
    </location>
</feature>
<name>A0A068BCZ4_BATMA</name>
<sequence>MELLLQRIILKNYNIGFFLAHQRLRPLKNQKNNLMIDSLHQYSGLFPGVLSSLRGKMAVIPASTHSSDNIYPQGHNVIRKVFLPESDWVGEDNSFKALTYIPRKTFPATEEKIARCFDSIKKVPSSSALSSSSGSSKRKKKRVQRREDSQEVYKQISP</sequence>
<dbReference type="AlphaFoldDB" id="A0A068BCZ4"/>
<keyword evidence="2" id="KW-0496">Mitochondrion</keyword>
<evidence type="ECO:0000256" key="1">
    <source>
        <dbReference type="SAM" id="MobiDB-lite"/>
    </source>
</evidence>
<dbReference type="RefSeq" id="YP_009045714.1">
    <property type="nucleotide sequence ID" value="NC_024429.1"/>
</dbReference>
<feature type="region of interest" description="Disordered" evidence="1">
    <location>
        <begin position="122"/>
        <end position="158"/>
    </location>
</feature>
<accession>A0A068BCZ4</accession>